<dbReference type="OrthoDB" id="3248508at2759"/>
<sequence>MANIQSYFHAASTPPPPSSPVPSSPPYNQNHPPSASAISYPTNWKPPHSITYIPTPISQLRLGISPLVLTGRIANLSSYPTTSQKPQAAKFSLRLTISDGTGAVEVKLWHSTPLPGQDVPEEEGKKKKRNLIPKPEKEKPGWCLKLGMRVVVYTTSVAALEAEKQAAGTVPFQVILTEWDEACRIVVYRSAHESVELKRALRLPIGAEPRKKELLGLTRLAEVTAGAEIRVLVCVRSVGALKRVTLKGGSVKEKVEVGVFDESVSGGGKVLFLTLWGVLAFSASGWVPNETVLLLTNPTITDWKGTKQLAVGKKTLVDVDPDLRDSIWLREFAKKQLKSQAVGTLFPGDEVFEWERELAGQKVLYTLADIDEFAREHPSGQCIGFLSLIIVKMNLVSLYKKNMLFNGTHCTLAHYSNQPTHPCKQCDTSIPLILNTHIFETLSDETGSIRSGKLLVSDKAWTSFFAVEPAKLCEKYTMEQLMHMEAVASMARAYREHMDVVWAGKSVDVYPGPKGSEETVKRVTLDKLKSMNSGWIMVKATDGTLWGGDNQVQVMVPVAAIVKAGKNDEKFLTTTASKFYYDLESKKGDLKSKKGDLENKKGDLGSKKGDLESKKEELESKNWKKYSKVMEIILEDNQTGWEGLDKISVRNAIEKNPNDKQFSSSIPYGEVRLHLRPRAAKSPGCSPMGSDTCTKDMHENGQCGHFMHTIIDYEDRSFDKFLKLISDHVPTRIERGIFDWEDTS</sequence>
<dbReference type="STRING" id="1160509.A0A3N4I763"/>
<dbReference type="PANTHER" id="PTHR21166:SF2">
    <property type="entry name" value="CELL DIVISION CONTROL PROTEIN 24 OB DOMAIN-CONTAINING PROTEIN-RELATED"/>
    <property type="match status" value="1"/>
</dbReference>
<dbReference type="Proteomes" id="UP000275078">
    <property type="component" value="Unassembled WGS sequence"/>
</dbReference>
<dbReference type="PANTHER" id="PTHR21166">
    <property type="entry name" value="CELL DIVISION CONTROL PROTEIN 24 OB DOMAIN-CONTAINING PROTEIN-RELATED"/>
    <property type="match status" value="1"/>
</dbReference>
<feature type="region of interest" description="Disordered" evidence="1">
    <location>
        <begin position="112"/>
        <end position="134"/>
    </location>
</feature>
<dbReference type="InterPro" id="IPR012340">
    <property type="entry name" value="NA-bd_OB-fold"/>
</dbReference>
<protein>
    <submittedName>
        <fullName evidence="2">Uncharacterized protein</fullName>
    </submittedName>
</protein>
<dbReference type="AlphaFoldDB" id="A0A3N4I763"/>
<dbReference type="GO" id="GO:0003697">
    <property type="term" value="F:single-stranded DNA binding"/>
    <property type="evidence" value="ECO:0007669"/>
    <property type="project" value="TreeGrafter"/>
</dbReference>
<feature type="compositionally biased region" description="Pro residues" evidence="1">
    <location>
        <begin position="13"/>
        <end position="25"/>
    </location>
</feature>
<proteinExistence type="predicted"/>
<feature type="region of interest" description="Disordered" evidence="1">
    <location>
        <begin position="591"/>
        <end position="617"/>
    </location>
</feature>
<dbReference type="InterPro" id="IPR052469">
    <property type="entry name" value="MEIOB"/>
</dbReference>
<evidence type="ECO:0000313" key="2">
    <source>
        <dbReference type="EMBL" id="RPA81919.1"/>
    </source>
</evidence>
<dbReference type="SUPFAM" id="SSF50249">
    <property type="entry name" value="Nucleic acid-binding proteins"/>
    <property type="match status" value="1"/>
</dbReference>
<reference evidence="2 3" key="1">
    <citation type="journal article" date="2018" name="Nat. Ecol. Evol.">
        <title>Pezizomycetes genomes reveal the molecular basis of ectomycorrhizal truffle lifestyle.</title>
        <authorList>
            <person name="Murat C."/>
            <person name="Payen T."/>
            <person name="Noel B."/>
            <person name="Kuo A."/>
            <person name="Morin E."/>
            <person name="Chen J."/>
            <person name="Kohler A."/>
            <person name="Krizsan K."/>
            <person name="Balestrini R."/>
            <person name="Da Silva C."/>
            <person name="Montanini B."/>
            <person name="Hainaut M."/>
            <person name="Levati E."/>
            <person name="Barry K.W."/>
            <person name="Belfiori B."/>
            <person name="Cichocki N."/>
            <person name="Clum A."/>
            <person name="Dockter R.B."/>
            <person name="Fauchery L."/>
            <person name="Guy J."/>
            <person name="Iotti M."/>
            <person name="Le Tacon F."/>
            <person name="Lindquist E.A."/>
            <person name="Lipzen A."/>
            <person name="Malagnac F."/>
            <person name="Mello A."/>
            <person name="Molinier V."/>
            <person name="Miyauchi S."/>
            <person name="Poulain J."/>
            <person name="Riccioni C."/>
            <person name="Rubini A."/>
            <person name="Sitrit Y."/>
            <person name="Splivallo R."/>
            <person name="Traeger S."/>
            <person name="Wang M."/>
            <person name="Zifcakova L."/>
            <person name="Wipf D."/>
            <person name="Zambonelli A."/>
            <person name="Paolocci F."/>
            <person name="Nowrousian M."/>
            <person name="Ottonello S."/>
            <person name="Baldrian P."/>
            <person name="Spatafora J.W."/>
            <person name="Henrissat B."/>
            <person name="Nagy L.G."/>
            <person name="Aury J.M."/>
            <person name="Wincker P."/>
            <person name="Grigoriev I.V."/>
            <person name="Bonfante P."/>
            <person name="Martin F.M."/>
        </authorList>
    </citation>
    <scope>NUCLEOTIDE SEQUENCE [LARGE SCALE GENOMIC DNA]</scope>
    <source>
        <strain evidence="2 3">RN42</strain>
    </source>
</reference>
<evidence type="ECO:0000313" key="3">
    <source>
        <dbReference type="Proteomes" id="UP000275078"/>
    </source>
</evidence>
<dbReference type="GO" id="GO:0008310">
    <property type="term" value="F:single-stranded DNA 3'-5' DNA exonuclease activity"/>
    <property type="evidence" value="ECO:0007669"/>
    <property type="project" value="TreeGrafter"/>
</dbReference>
<dbReference type="EMBL" id="ML119675">
    <property type="protein sequence ID" value="RPA81919.1"/>
    <property type="molecule type" value="Genomic_DNA"/>
</dbReference>
<dbReference type="GO" id="GO:0000712">
    <property type="term" value="P:resolution of meiotic recombination intermediates"/>
    <property type="evidence" value="ECO:0007669"/>
    <property type="project" value="TreeGrafter"/>
</dbReference>
<accession>A0A3N4I763</accession>
<feature type="compositionally biased region" description="Polar residues" evidence="1">
    <location>
        <begin position="27"/>
        <end position="40"/>
    </location>
</feature>
<evidence type="ECO:0000256" key="1">
    <source>
        <dbReference type="SAM" id="MobiDB-lite"/>
    </source>
</evidence>
<name>A0A3N4I763_ASCIM</name>
<gene>
    <name evidence="2" type="ORF">BJ508DRAFT_325941</name>
</gene>
<feature type="region of interest" description="Disordered" evidence="1">
    <location>
        <begin position="1"/>
        <end position="40"/>
    </location>
</feature>
<keyword evidence="3" id="KW-1185">Reference proteome</keyword>
<organism evidence="2 3">
    <name type="scientific">Ascobolus immersus RN42</name>
    <dbReference type="NCBI Taxonomy" id="1160509"/>
    <lineage>
        <taxon>Eukaryota</taxon>
        <taxon>Fungi</taxon>
        <taxon>Dikarya</taxon>
        <taxon>Ascomycota</taxon>
        <taxon>Pezizomycotina</taxon>
        <taxon>Pezizomycetes</taxon>
        <taxon>Pezizales</taxon>
        <taxon>Ascobolaceae</taxon>
        <taxon>Ascobolus</taxon>
    </lineage>
</organism>
<dbReference type="Gene3D" id="2.40.50.140">
    <property type="entry name" value="Nucleic acid-binding proteins"/>
    <property type="match status" value="1"/>
</dbReference>